<dbReference type="InterPro" id="IPR036291">
    <property type="entry name" value="NAD(P)-bd_dom_sf"/>
</dbReference>
<dbReference type="PANTHER" id="PTHR11645">
    <property type="entry name" value="PYRROLINE-5-CARBOXYLATE REDUCTASE"/>
    <property type="match status" value="1"/>
</dbReference>
<evidence type="ECO:0000256" key="14">
    <source>
        <dbReference type="SAM" id="MobiDB-lite"/>
    </source>
</evidence>
<comment type="pathway">
    <text evidence="2">Amino-acid biosynthesis; L-proline biosynthesis; L-proline from L-glutamate 5-semialdehyde: step 1/1.</text>
</comment>
<accession>A0A0B2VV97</accession>
<evidence type="ECO:0000256" key="5">
    <source>
        <dbReference type="ARBA" id="ARBA00021413"/>
    </source>
</evidence>
<organism evidence="17 18">
    <name type="scientific">Toxocara canis</name>
    <name type="common">Canine roundworm</name>
    <dbReference type="NCBI Taxonomy" id="6265"/>
    <lineage>
        <taxon>Eukaryota</taxon>
        <taxon>Metazoa</taxon>
        <taxon>Ecdysozoa</taxon>
        <taxon>Nematoda</taxon>
        <taxon>Chromadorea</taxon>
        <taxon>Rhabditida</taxon>
        <taxon>Spirurina</taxon>
        <taxon>Ascaridomorpha</taxon>
        <taxon>Ascaridoidea</taxon>
        <taxon>Toxocaridae</taxon>
        <taxon>Toxocara</taxon>
    </lineage>
</organism>
<evidence type="ECO:0000259" key="16">
    <source>
        <dbReference type="Pfam" id="PF14748"/>
    </source>
</evidence>
<feature type="binding site" evidence="13">
    <location>
        <begin position="6"/>
        <end position="11"/>
    </location>
    <ligand>
        <name>NADP(+)</name>
        <dbReference type="ChEBI" id="CHEBI:58349"/>
    </ligand>
</feature>
<dbReference type="InterPro" id="IPR029036">
    <property type="entry name" value="P5CR_dimer"/>
</dbReference>
<dbReference type="EC" id="1.5.1.2" evidence="4"/>
<dbReference type="SUPFAM" id="SSF51735">
    <property type="entry name" value="NAD(P)-binding Rossmann-fold domains"/>
    <property type="match status" value="1"/>
</dbReference>
<evidence type="ECO:0000259" key="15">
    <source>
        <dbReference type="Pfam" id="PF03807"/>
    </source>
</evidence>
<sequence>MKIGFIGAGKMAQALCRGLINSGRITPDNIMASCPKKDVHLLNEMKALGVTTSHDNVELVHKSDVIFIATKPPTVSKVASEIAPSLTKEHLVVSIAMGTTIRNIESLLPSKSRVVRVMPNTPAVVRAGASAFSVGSACREGDSEIVKDLLSTVGYAVEVPEVLMDPVTGLSGSGPSYMFAAIEGLADGGVKMGLPRDLAIKLSAHTLIGAAKMVLECGKHPAELKDDVQSPSGSSIYGMHKLESGGFKGLLIDAVEAASNRSKETGDKAVARNGSSFRTSELGALDETEYAEPAEVRESMRVHR</sequence>
<dbReference type="AlphaFoldDB" id="A0A0B2VV97"/>
<evidence type="ECO:0000256" key="9">
    <source>
        <dbReference type="ARBA" id="ARBA00022857"/>
    </source>
</evidence>
<dbReference type="Pfam" id="PF03807">
    <property type="entry name" value="F420_oxidored"/>
    <property type="match status" value="1"/>
</dbReference>
<comment type="similarity">
    <text evidence="3">Belongs to the pyrroline-5-carboxylate reductase family.</text>
</comment>
<dbReference type="OMA" id="YYFIESL"/>
<keyword evidence="18" id="KW-1185">Reference proteome</keyword>
<feature type="binding site" evidence="13">
    <location>
        <begin position="69"/>
        <end position="72"/>
    </location>
    <ligand>
        <name>NADP(+)</name>
        <dbReference type="ChEBI" id="CHEBI:58349"/>
    </ligand>
</feature>
<evidence type="ECO:0000256" key="6">
    <source>
        <dbReference type="ARBA" id="ARBA00022490"/>
    </source>
</evidence>
<proteinExistence type="inferred from homology"/>
<dbReference type="Proteomes" id="UP000031036">
    <property type="component" value="Unassembled WGS sequence"/>
</dbReference>
<evidence type="ECO:0000256" key="12">
    <source>
        <dbReference type="ARBA" id="ARBA00052690"/>
    </source>
</evidence>
<feature type="compositionally biased region" description="Basic and acidic residues" evidence="14">
    <location>
        <begin position="294"/>
        <end position="304"/>
    </location>
</feature>
<feature type="domain" description="Pyrroline-5-carboxylate reductase dimerisation" evidence="16">
    <location>
        <begin position="161"/>
        <end position="264"/>
    </location>
</feature>
<dbReference type="InterPro" id="IPR000304">
    <property type="entry name" value="Pyrroline-COOH_reductase"/>
</dbReference>
<dbReference type="FunFam" id="1.10.3730.10:FF:000001">
    <property type="entry name" value="Pyrroline-5-carboxylate reductase"/>
    <property type="match status" value="1"/>
</dbReference>
<evidence type="ECO:0000256" key="8">
    <source>
        <dbReference type="ARBA" id="ARBA00022650"/>
    </source>
</evidence>
<dbReference type="GO" id="GO:0004735">
    <property type="term" value="F:pyrroline-5-carboxylate reductase activity"/>
    <property type="evidence" value="ECO:0007669"/>
    <property type="project" value="UniProtKB-EC"/>
</dbReference>
<dbReference type="FunFam" id="3.40.50.720:FF:000190">
    <property type="entry name" value="Pyrroline-5-carboxylate reductase"/>
    <property type="match status" value="1"/>
</dbReference>
<dbReference type="Gene3D" id="1.10.3730.10">
    <property type="entry name" value="ProC C-terminal domain-like"/>
    <property type="match status" value="1"/>
</dbReference>
<reference evidence="17 18" key="1">
    <citation type="submission" date="2014-11" db="EMBL/GenBank/DDBJ databases">
        <title>Genetic blueprint of the zoonotic pathogen Toxocara canis.</title>
        <authorList>
            <person name="Zhu X.-Q."/>
            <person name="Korhonen P.K."/>
            <person name="Cai H."/>
            <person name="Young N.D."/>
            <person name="Nejsum P."/>
            <person name="von Samson-Himmelstjerna G."/>
            <person name="Boag P.R."/>
            <person name="Tan P."/>
            <person name="Li Q."/>
            <person name="Min J."/>
            <person name="Yang Y."/>
            <person name="Wang X."/>
            <person name="Fang X."/>
            <person name="Hall R.S."/>
            <person name="Hofmann A."/>
            <person name="Sternberg P.W."/>
            <person name="Jex A.R."/>
            <person name="Gasser R.B."/>
        </authorList>
    </citation>
    <scope>NUCLEOTIDE SEQUENCE [LARGE SCALE GENOMIC DNA]</scope>
    <source>
        <strain evidence="17">PN_DK_2014</strain>
    </source>
</reference>
<evidence type="ECO:0000256" key="11">
    <source>
        <dbReference type="ARBA" id="ARBA00050547"/>
    </source>
</evidence>
<evidence type="ECO:0000256" key="13">
    <source>
        <dbReference type="PIRSR" id="PIRSR000193-1"/>
    </source>
</evidence>
<dbReference type="OrthoDB" id="10263291at2759"/>
<comment type="caution">
    <text evidence="17">The sequence shown here is derived from an EMBL/GenBank/DDBJ whole genome shotgun (WGS) entry which is preliminary data.</text>
</comment>
<comment type="subcellular location">
    <subcellularLocation>
        <location evidence="1">Cytoplasm</location>
    </subcellularLocation>
</comment>
<dbReference type="NCBIfam" id="TIGR00112">
    <property type="entry name" value="proC"/>
    <property type="match status" value="1"/>
</dbReference>
<feature type="region of interest" description="Disordered" evidence="14">
    <location>
        <begin position="281"/>
        <end position="304"/>
    </location>
</feature>
<dbReference type="GO" id="GO:0055129">
    <property type="term" value="P:L-proline biosynthetic process"/>
    <property type="evidence" value="ECO:0007669"/>
    <property type="project" value="UniProtKB-UniPathway"/>
</dbReference>
<dbReference type="PANTHER" id="PTHR11645:SF62">
    <property type="entry name" value="PYRROLINE-5-CARBOXYLATE REDUCTASE"/>
    <property type="match status" value="1"/>
</dbReference>
<evidence type="ECO:0000313" key="17">
    <source>
        <dbReference type="EMBL" id="KHN87471.1"/>
    </source>
</evidence>
<gene>
    <name evidence="17" type="primary">PYCR1</name>
    <name evidence="17" type="ORF">Tcan_12729</name>
</gene>
<dbReference type="GO" id="GO:0005737">
    <property type="term" value="C:cytoplasm"/>
    <property type="evidence" value="ECO:0007669"/>
    <property type="project" value="UniProtKB-SubCell"/>
</dbReference>
<keyword evidence="9 13" id="KW-0521">NADP</keyword>
<feature type="binding site" evidence="13">
    <location>
        <position position="56"/>
    </location>
    <ligand>
        <name>NADPH</name>
        <dbReference type="ChEBI" id="CHEBI:57783"/>
    </ligand>
</feature>
<evidence type="ECO:0000256" key="1">
    <source>
        <dbReference type="ARBA" id="ARBA00004496"/>
    </source>
</evidence>
<dbReference type="Pfam" id="PF14748">
    <property type="entry name" value="P5CR_dimer"/>
    <property type="match status" value="1"/>
</dbReference>
<evidence type="ECO:0000256" key="2">
    <source>
        <dbReference type="ARBA" id="ARBA00005205"/>
    </source>
</evidence>
<comment type="catalytic activity">
    <reaction evidence="12">
        <text>L-proline + NADP(+) = (S)-1-pyrroline-5-carboxylate + NADPH + 2 H(+)</text>
        <dbReference type="Rhea" id="RHEA:14109"/>
        <dbReference type="ChEBI" id="CHEBI:15378"/>
        <dbReference type="ChEBI" id="CHEBI:17388"/>
        <dbReference type="ChEBI" id="CHEBI:57783"/>
        <dbReference type="ChEBI" id="CHEBI:58349"/>
        <dbReference type="ChEBI" id="CHEBI:60039"/>
        <dbReference type="EC" id="1.5.1.2"/>
    </reaction>
</comment>
<evidence type="ECO:0000256" key="7">
    <source>
        <dbReference type="ARBA" id="ARBA00022605"/>
    </source>
</evidence>
<dbReference type="UniPathway" id="UPA00098">
    <property type="reaction ID" value="UER00361"/>
</dbReference>
<evidence type="ECO:0000256" key="3">
    <source>
        <dbReference type="ARBA" id="ARBA00005525"/>
    </source>
</evidence>
<keyword evidence="10" id="KW-0560">Oxidoreductase</keyword>
<dbReference type="InterPro" id="IPR028939">
    <property type="entry name" value="P5C_Rdtase_cat_N"/>
</dbReference>
<dbReference type="InterPro" id="IPR008927">
    <property type="entry name" value="6-PGluconate_DH-like_C_sf"/>
</dbReference>
<dbReference type="HAMAP" id="MF_01925">
    <property type="entry name" value="P5C_reductase"/>
    <property type="match status" value="1"/>
</dbReference>
<dbReference type="SUPFAM" id="SSF48179">
    <property type="entry name" value="6-phosphogluconate dehydrogenase C-terminal domain-like"/>
    <property type="match status" value="1"/>
</dbReference>
<evidence type="ECO:0000256" key="4">
    <source>
        <dbReference type="ARBA" id="ARBA00012855"/>
    </source>
</evidence>
<keyword evidence="8" id="KW-0641">Proline biosynthesis</keyword>
<evidence type="ECO:0000313" key="18">
    <source>
        <dbReference type="Proteomes" id="UP000031036"/>
    </source>
</evidence>
<feature type="domain" description="Pyrroline-5-carboxylate reductase catalytic N-terminal" evidence="15">
    <location>
        <begin position="2"/>
        <end position="97"/>
    </location>
</feature>
<keyword evidence="7" id="KW-0028">Amino-acid biosynthesis</keyword>
<name>A0A0B2VV97_TOXCA</name>
<dbReference type="STRING" id="6265.A0A0B2VV97"/>
<keyword evidence="6" id="KW-0963">Cytoplasm</keyword>
<protein>
    <recommendedName>
        <fullName evidence="5">Pyrroline-5-carboxylate reductase</fullName>
        <ecNumber evidence="4">1.5.1.2</ecNumber>
    </recommendedName>
</protein>
<dbReference type="Gene3D" id="3.40.50.720">
    <property type="entry name" value="NAD(P)-binding Rossmann-like Domain"/>
    <property type="match status" value="1"/>
</dbReference>
<dbReference type="PIRSF" id="PIRSF000193">
    <property type="entry name" value="Pyrrol-5-carb_rd"/>
    <property type="match status" value="1"/>
</dbReference>
<dbReference type="EMBL" id="JPKZ01000425">
    <property type="protein sequence ID" value="KHN87471.1"/>
    <property type="molecule type" value="Genomic_DNA"/>
</dbReference>
<comment type="catalytic activity">
    <reaction evidence="11">
        <text>L-proline + NAD(+) = (S)-1-pyrroline-5-carboxylate + NADH + 2 H(+)</text>
        <dbReference type="Rhea" id="RHEA:14105"/>
        <dbReference type="ChEBI" id="CHEBI:15378"/>
        <dbReference type="ChEBI" id="CHEBI:17388"/>
        <dbReference type="ChEBI" id="CHEBI:57540"/>
        <dbReference type="ChEBI" id="CHEBI:57945"/>
        <dbReference type="ChEBI" id="CHEBI:60039"/>
        <dbReference type="EC" id="1.5.1.2"/>
    </reaction>
</comment>
<evidence type="ECO:0000256" key="10">
    <source>
        <dbReference type="ARBA" id="ARBA00023002"/>
    </source>
</evidence>